<evidence type="ECO:0000313" key="1">
    <source>
        <dbReference type="Proteomes" id="UP000887577"/>
    </source>
</evidence>
<accession>A0A914YE34</accession>
<sequence>MIAPQLETFLASKLSKENISLYVSAVNQANALQLRQACVEFVRKIFYDDQSLSDEEMESFDMKFMKDVFAFSRKI</sequence>
<dbReference type="WBParaSite" id="PSU_v2.g18508.t1">
    <property type="protein sequence ID" value="PSU_v2.g18508.t1"/>
    <property type="gene ID" value="PSU_v2.g18508"/>
</dbReference>
<evidence type="ECO:0000313" key="2">
    <source>
        <dbReference type="WBParaSite" id="PSU_v2.g18508.t1"/>
    </source>
</evidence>
<proteinExistence type="predicted"/>
<name>A0A914YE34_9BILA</name>
<keyword evidence="1" id="KW-1185">Reference proteome</keyword>
<dbReference type="AlphaFoldDB" id="A0A914YE34"/>
<organism evidence="1 2">
    <name type="scientific">Panagrolaimus superbus</name>
    <dbReference type="NCBI Taxonomy" id="310955"/>
    <lineage>
        <taxon>Eukaryota</taxon>
        <taxon>Metazoa</taxon>
        <taxon>Ecdysozoa</taxon>
        <taxon>Nematoda</taxon>
        <taxon>Chromadorea</taxon>
        <taxon>Rhabditida</taxon>
        <taxon>Tylenchina</taxon>
        <taxon>Panagrolaimomorpha</taxon>
        <taxon>Panagrolaimoidea</taxon>
        <taxon>Panagrolaimidae</taxon>
        <taxon>Panagrolaimus</taxon>
    </lineage>
</organism>
<reference evidence="2" key="1">
    <citation type="submission" date="2022-11" db="UniProtKB">
        <authorList>
            <consortium name="WormBaseParasite"/>
        </authorList>
    </citation>
    <scope>IDENTIFICATION</scope>
</reference>
<protein>
    <submittedName>
        <fullName evidence="2">Uncharacterized protein</fullName>
    </submittedName>
</protein>
<dbReference type="Proteomes" id="UP000887577">
    <property type="component" value="Unplaced"/>
</dbReference>